<reference evidence="1" key="1">
    <citation type="journal article" date="2017" name="Science">
        <title>Giant viruses with an expanded complement of translation system components.</title>
        <authorList>
            <person name="Schulz F."/>
            <person name="Yutin N."/>
            <person name="Ivanova N.N."/>
            <person name="Ortega D.R."/>
            <person name="Lee T.K."/>
            <person name="Vierheilig J."/>
            <person name="Daims H."/>
            <person name="Horn M."/>
            <person name="Wagner M."/>
            <person name="Jensen G.J."/>
            <person name="Kyrpides N.C."/>
            <person name="Koonin E.V."/>
            <person name="Woyke T."/>
        </authorList>
    </citation>
    <scope>NUCLEOTIDE SEQUENCE</scope>
    <source>
        <strain evidence="1">KNV1</strain>
    </source>
</reference>
<sequence>MSFYRKNNLICLIDKNDNEPYEHFTERCNFITCQPIKNDTDYNKAVLYSRIFINQKYLKCSYDNDVMSELEIMKANL</sequence>
<accession>A0A1V0SHX4</accession>
<proteinExistence type="predicted"/>
<evidence type="ECO:0000313" key="1">
    <source>
        <dbReference type="EMBL" id="ARF11313.1"/>
    </source>
</evidence>
<gene>
    <name evidence="1" type="ORF">Klosneuvirus_1_170</name>
</gene>
<name>A0A1V0SHX4_9VIRU</name>
<organism evidence="1">
    <name type="scientific">Klosneuvirus KNV1</name>
    <dbReference type="NCBI Taxonomy" id="1977640"/>
    <lineage>
        <taxon>Viruses</taxon>
        <taxon>Varidnaviria</taxon>
        <taxon>Bamfordvirae</taxon>
        <taxon>Nucleocytoviricota</taxon>
        <taxon>Megaviricetes</taxon>
        <taxon>Imitervirales</taxon>
        <taxon>Mimiviridae</taxon>
        <taxon>Klosneuvirinae</taxon>
        <taxon>Klosneuvirus</taxon>
    </lineage>
</organism>
<protein>
    <submittedName>
        <fullName evidence="1">Uncharacterized protein</fullName>
    </submittedName>
</protein>
<dbReference type="EMBL" id="KY684108">
    <property type="protein sequence ID" value="ARF11313.1"/>
    <property type="molecule type" value="Genomic_DNA"/>
</dbReference>